<dbReference type="GO" id="GO:0005737">
    <property type="term" value="C:cytoplasm"/>
    <property type="evidence" value="ECO:0007669"/>
    <property type="project" value="TreeGrafter"/>
</dbReference>
<comment type="caution">
    <text evidence="2">The sequence shown here is derived from an EMBL/GenBank/DDBJ whole genome shotgun (WGS) entry which is preliminary data.</text>
</comment>
<dbReference type="Pfam" id="PF00149">
    <property type="entry name" value="Metallophos"/>
    <property type="match status" value="1"/>
</dbReference>
<dbReference type="InterPro" id="IPR029052">
    <property type="entry name" value="Metallo-depent_PP-like"/>
</dbReference>
<proteinExistence type="predicted"/>
<reference evidence="2 3" key="1">
    <citation type="journal article" date="2015" name="Genome Biol. Evol.">
        <title>Comparative Genomics of Listeria Sensu Lato: Genus-Wide Differences in Evolutionary Dynamics and the Progressive Gain of Complex, Potentially Pathogenicity-Related Traits through Lateral Gene Transfer.</title>
        <authorList>
            <person name="Chiara M."/>
            <person name="Caruso M."/>
            <person name="D'Erchia A.M."/>
            <person name="Manzari C."/>
            <person name="Fraccalvieri R."/>
            <person name="Goffredo E."/>
            <person name="Latorre L."/>
            <person name="Miccolupo A."/>
            <person name="Padalino I."/>
            <person name="Santagada G."/>
            <person name="Chiocco D."/>
            <person name="Pesole G."/>
            <person name="Horner D.S."/>
            <person name="Parisi A."/>
        </authorList>
    </citation>
    <scope>NUCLEOTIDE SEQUENCE [LARGE SCALE GENOMIC DNA]</scope>
    <source>
        <strain evidence="2 3">1991</strain>
    </source>
</reference>
<evidence type="ECO:0000259" key="1">
    <source>
        <dbReference type="Pfam" id="PF00149"/>
    </source>
</evidence>
<accession>A0A0J8J6Y6</accession>
<dbReference type="EMBL" id="AZHO01000011">
    <property type="protein sequence ID" value="KMT60031.1"/>
    <property type="molecule type" value="Genomic_DNA"/>
</dbReference>
<dbReference type="Gene3D" id="3.60.21.10">
    <property type="match status" value="1"/>
</dbReference>
<dbReference type="PANTHER" id="PTHR42850:SF4">
    <property type="entry name" value="ZINC-DEPENDENT ENDOPOLYPHOSPHATASE"/>
    <property type="match status" value="1"/>
</dbReference>
<dbReference type="InterPro" id="IPR004843">
    <property type="entry name" value="Calcineurin-like_PHP"/>
</dbReference>
<organism evidence="2 3">
    <name type="scientific">Listeria fleischmannii 1991</name>
    <dbReference type="NCBI Taxonomy" id="1430899"/>
    <lineage>
        <taxon>Bacteria</taxon>
        <taxon>Bacillati</taxon>
        <taxon>Bacillota</taxon>
        <taxon>Bacilli</taxon>
        <taxon>Bacillales</taxon>
        <taxon>Listeriaceae</taxon>
        <taxon>Listeria</taxon>
    </lineage>
</organism>
<gene>
    <name evidence="2" type="ORF">X560_0957</name>
</gene>
<evidence type="ECO:0000313" key="3">
    <source>
        <dbReference type="Proteomes" id="UP000052258"/>
    </source>
</evidence>
<dbReference type="PATRIC" id="fig|1430899.3.peg.987"/>
<dbReference type="GO" id="GO:0016791">
    <property type="term" value="F:phosphatase activity"/>
    <property type="evidence" value="ECO:0007669"/>
    <property type="project" value="TreeGrafter"/>
</dbReference>
<evidence type="ECO:0000313" key="2">
    <source>
        <dbReference type="EMBL" id="KMT60031.1"/>
    </source>
</evidence>
<dbReference type="AlphaFoldDB" id="A0A0J8J6Y6"/>
<dbReference type="InterPro" id="IPR050126">
    <property type="entry name" value="Ap4A_hydrolase"/>
</dbReference>
<feature type="domain" description="Calcineurin-like phosphoesterase" evidence="1">
    <location>
        <begin position="148"/>
        <end position="337"/>
    </location>
</feature>
<dbReference type="PANTHER" id="PTHR42850">
    <property type="entry name" value="METALLOPHOSPHOESTERASE"/>
    <property type="match status" value="1"/>
</dbReference>
<dbReference type="RefSeq" id="WP_007476656.1">
    <property type="nucleotide sequence ID" value="NZ_KQ130613.1"/>
</dbReference>
<dbReference type="Proteomes" id="UP000052258">
    <property type="component" value="Unassembled WGS sequence"/>
</dbReference>
<protein>
    <recommendedName>
        <fullName evidence="1">Calcineurin-like phosphoesterase domain-containing protein</fullName>
    </recommendedName>
</protein>
<sequence length="389" mass="45313">MEIKTSIHTLFLQVGINRHGKDEFLKNMILPQLILDCERPPQFVHLEQNASDFEQKLVEAIRYPTNTEYVFISTAHLTDEFYGYLNRQAEKNRYSIEIFDFGDSKSAFHHLDEEQIHHVDYGQTNISISSNYEAYEECLLPGNKTYHIIGDTHECIDELKSLLISFGFQFDKEDAVLVCPPSDQAFIFLGDFIDKGKQTEQMVKFLYKNWQYFYFVLGNHESFVYKYIRGEIKGANQKIVDTYFDSIPVLKANPELLQKFNFLVEHARPFYELKGCFIATHAPCKNKYLGKLDEKSLRKMRNFHLNRDMPTQEQLLFLKKEASNDLPFHFFGHVASANAFRIQNKVHLDTGCVHSNLLTAATIHNQSLKIKSIPSHHETTLDKKLPHLF</sequence>
<keyword evidence="3" id="KW-1185">Reference proteome</keyword>
<name>A0A0J8J6Y6_9LIST</name>
<dbReference type="SUPFAM" id="SSF56300">
    <property type="entry name" value="Metallo-dependent phosphatases"/>
    <property type="match status" value="1"/>
</dbReference>